<dbReference type="AlphaFoldDB" id="A0A813KF76"/>
<gene>
    <name evidence="2" type="ORF">PGLA2088_LOCUS30726</name>
</gene>
<name>A0A813KF76_POLGL</name>
<proteinExistence type="predicted"/>
<evidence type="ECO:0000313" key="3">
    <source>
        <dbReference type="Proteomes" id="UP000626109"/>
    </source>
</evidence>
<feature type="region of interest" description="Disordered" evidence="1">
    <location>
        <begin position="1"/>
        <end position="58"/>
    </location>
</feature>
<dbReference type="EMBL" id="CAJNNW010028955">
    <property type="protein sequence ID" value="CAE8698417.1"/>
    <property type="molecule type" value="Genomic_DNA"/>
</dbReference>
<reference evidence="2" key="1">
    <citation type="submission" date="2021-02" db="EMBL/GenBank/DDBJ databases">
        <authorList>
            <person name="Dougan E. K."/>
            <person name="Rhodes N."/>
            <person name="Thang M."/>
            <person name="Chan C."/>
        </authorList>
    </citation>
    <scope>NUCLEOTIDE SEQUENCE</scope>
</reference>
<protein>
    <submittedName>
        <fullName evidence="2">Uncharacterized protein</fullName>
    </submittedName>
</protein>
<dbReference type="Proteomes" id="UP000626109">
    <property type="component" value="Unassembled WGS sequence"/>
</dbReference>
<accession>A0A813KF76</accession>
<organism evidence="2 3">
    <name type="scientific">Polarella glacialis</name>
    <name type="common">Dinoflagellate</name>
    <dbReference type="NCBI Taxonomy" id="89957"/>
    <lineage>
        <taxon>Eukaryota</taxon>
        <taxon>Sar</taxon>
        <taxon>Alveolata</taxon>
        <taxon>Dinophyceae</taxon>
        <taxon>Suessiales</taxon>
        <taxon>Suessiaceae</taxon>
        <taxon>Polarella</taxon>
    </lineage>
</organism>
<sequence>MATNKRKYRILRGSDSEPVESTSGMADESGPSGADAARSADTSAGNAEDEAKRIEAKQIAEWSTRIPVGDGYRPPSRSHSQWCANETWLVEPLDFDVRSQASPLNWAAPIAISYGCNDPSGI</sequence>
<feature type="compositionally biased region" description="Basic residues" evidence="1">
    <location>
        <begin position="1"/>
        <end position="10"/>
    </location>
</feature>
<evidence type="ECO:0000256" key="1">
    <source>
        <dbReference type="SAM" id="MobiDB-lite"/>
    </source>
</evidence>
<comment type="caution">
    <text evidence="2">The sequence shown here is derived from an EMBL/GenBank/DDBJ whole genome shotgun (WGS) entry which is preliminary data.</text>
</comment>
<feature type="compositionally biased region" description="Basic and acidic residues" evidence="1">
    <location>
        <begin position="49"/>
        <end position="58"/>
    </location>
</feature>
<evidence type="ECO:0000313" key="2">
    <source>
        <dbReference type="EMBL" id="CAE8698417.1"/>
    </source>
</evidence>